<dbReference type="InterPro" id="IPR000719">
    <property type="entry name" value="Prot_kinase_dom"/>
</dbReference>
<dbReference type="CDD" id="cd13993">
    <property type="entry name" value="STKc_Pat1_like"/>
    <property type="match status" value="1"/>
</dbReference>
<evidence type="ECO:0000256" key="1">
    <source>
        <dbReference type="SAM" id="MobiDB-lite"/>
    </source>
</evidence>
<dbReference type="GO" id="GO:0004672">
    <property type="term" value="F:protein kinase activity"/>
    <property type="evidence" value="ECO:0007669"/>
    <property type="project" value="InterPro"/>
</dbReference>
<evidence type="ECO:0000313" key="3">
    <source>
        <dbReference type="EMBL" id="KIH90687.1"/>
    </source>
</evidence>
<dbReference type="VEuPathDB" id="FungiDB:SPBR_00289"/>
<dbReference type="InterPro" id="IPR011009">
    <property type="entry name" value="Kinase-like_dom_sf"/>
</dbReference>
<dbReference type="SMART" id="SM00220">
    <property type="entry name" value="S_TKc"/>
    <property type="match status" value="1"/>
</dbReference>
<dbReference type="PROSITE" id="PS50011">
    <property type="entry name" value="PROTEIN_KINASE_DOM"/>
    <property type="match status" value="1"/>
</dbReference>
<dbReference type="Pfam" id="PF00069">
    <property type="entry name" value="Pkinase"/>
    <property type="match status" value="1"/>
</dbReference>
<dbReference type="PROSITE" id="PS00108">
    <property type="entry name" value="PROTEIN_KINASE_ST"/>
    <property type="match status" value="1"/>
</dbReference>
<feature type="region of interest" description="Disordered" evidence="1">
    <location>
        <begin position="650"/>
        <end position="675"/>
    </location>
</feature>
<gene>
    <name evidence="3" type="ORF">SPBR_00289</name>
</gene>
<sequence>MACLRENFEDGVVLDGRYRTISPLNHGSFGMVFMARQLETGHNVAIKCLTKKAAADEAGLDFAIDDKSEELDLHGRLGRHPNIVNLVDSFETESHVYLVLEFCPRGDLYEAIRNGQGPLETEHVRRFMLELVDAVEYIHSKGIYHRDIKPENMFLTQSGIMKLGDFGLATTEEWTYETTVGSDRYMSPEQYDSAGAGYSPAQADIWAIGICMLNILFSRNPFSTPTEADPIFLDFSRDKQSLFDVFPNMSQDTFEVIVQCMNLDPKKRSLAGVRHALRRVVSFTTLDEALDDFCSVDRRVVASANREPLRTPSIQSPMVENGAAFPWAKALQTSAPQAIRQLSVIPDNESYTEELFSKSEATTADWCSNMTGETPSMASVLDSSLGASMTSLAISQPKMIPQPTTWQSKVSPMAGSLPITMPRARNAPAMSLVFGRKDAVSKSWSDMWDEEEEEEEEEERLRQLESLKKLNARTWSQDSVKEEVKPAIEKVSSKLNMLSDDDNTPRLGLSPATKTLVVDVPAAADRQPVPAVEAKDDLELDDDVLFFSDPLTEEKEVKKEQNRQDLDSFLGRKEDRHQQIHLSVRLPNSTVSPGPSPSKSPMSFDKWEALGERRRAHTGPSVNLESKSQGQRYGQSLGYNLKSSYERGTSNHFGNTYHTSSGHHLTNTTNNHSNATFNPHYVNVFSHNHSNSPNKFNAGKENMRDRSKDKGCPWNKGRDWNWNWRRDRRPDFSNVEWVGGW</sequence>
<dbReference type="Proteomes" id="UP000031575">
    <property type="component" value="Unassembled WGS sequence"/>
</dbReference>
<dbReference type="FunFam" id="1.10.510.10:FF:000693">
    <property type="entry name" value="Serine/threonine protein kinase, putative"/>
    <property type="match status" value="1"/>
</dbReference>
<protein>
    <submittedName>
        <fullName evidence="3">Serine/threonineeeee-protein kinase</fullName>
    </submittedName>
</protein>
<dbReference type="Gene3D" id="1.10.510.10">
    <property type="entry name" value="Transferase(Phosphotransferase) domain 1"/>
    <property type="match status" value="1"/>
</dbReference>
<comment type="caution">
    <text evidence="3">The sequence shown here is derived from an EMBL/GenBank/DDBJ whole genome shotgun (WGS) entry which is preliminary data.</text>
</comment>
<reference evidence="3 4" key="1">
    <citation type="journal article" date="2014" name="BMC Genomics">
        <title>Comparative genomics of the major fungal agents of human and animal Sporotrichosis: Sporothrix schenckii and Sporothrix brasiliensis.</title>
        <authorList>
            <person name="Teixeira M.M."/>
            <person name="de Almeida L.G."/>
            <person name="Kubitschek-Barreira P."/>
            <person name="Alves F.L."/>
            <person name="Kioshima E.S."/>
            <person name="Abadio A.K."/>
            <person name="Fernandes L."/>
            <person name="Derengowski L.S."/>
            <person name="Ferreira K.S."/>
            <person name="Souza R.C."/>
            <person name="Ruiz J.C."/>
            <person name="de Andrade N.C."/>
            <person name="Paes H.C."/>
            <person name="Nicola A.M."/>
            <person name="Albuquerque P."/>
            <person name="Gerber A.L."/>
            <person name="Martins V.P."/>
            <person name="Peconick L.D."/>
            <person name="Neto A.V."/>
            <person name="Chaucanez C.B."/>
            <person name="Silva P.A."/>
            <person name="Cunha O.L."/>
            <person name="de Oliveira F.F."/>
            <person name="dos Santos T.C."/>
            <person name="Barros A.L."/>
            <person name="Soares M.A."/>
            <person name="de Oliveira L.M."/>
            <person name="Marini M.M."/>
            <person name="Villalobos-Duno H."/>
            <person name="Cunha M.M."/>
            <person name="de Hoog S."/>
            <person name="da Silveira J.F."/>
            <person name="Henrissat B."/>
            <person name="Nino-Vega G.A."/>
            <person name="Cisalpino P.S."/>
            <person name="Mora-Montes H.M."/>
            <person name="Almeida S.R."/>
            <person name="Stajich J.E."/>
            <person name="Lopes-Bezerra L.M."/>
            <person name="Vasconcelos A.T."/>
            <person name="Felipe M.S."/>
        </authorList>
    </citation>
    <scope>NUCLEOTIDE SEQUENCE [LARGE SCALE GENOMIC DNA]</scope>
    <source>
        <strain evidence="3 4">5110</strain>
    </source>
</reference>
<dbReference type="GO" id="GO:0005524">
    <property type="term" value="F:ATP binding"/>
    <property type="evidence" value="ECO:0007669"/>
    <property type="project" value="InterPro"/>
</dbReference>
<dbReference type="AlphaFoldDB" id="A0A0C2J0M7"/>
<dbReference type="OrthoDB" id="4062651at2759"/>
<name>A0A0C2J0M7_9PEZI</name>
<dbReference type="PANTHER" id="PTHR24345">
    <property type="entry name" value="SERINE/THREONINE-PROTEIN KINASE PLK"/>
    <property type="match status" value="1"/>
</dbReference>
<keyword evidence="4" id="KW-1185">Reference proteome</keyword>
<evidence type="ECO:0000259" key="2">
    <source>
        <dbReference type="PROSITE" id="PS50011"/>
    </source>
</evidence>
<dbReference type="InterPro" id="IPR008271">
    <property type="entry name" value="Ser/Thr_kinase_AS"/>
</dbReference>
<keyword evidence="3" id="KW-0808">Transferase</keyword>
<dbReference type="GeneID" id="63673529"/>
<keyword evidence="3" id="KW-0418">Kinase</keyword>
<feature type="domain" description="Protein kinase" evidence="2">
    <location>
        <begin position="18"/>
        <end position="278"/>
    </location>
</feature>
<dbReference type="EMBL" id="AWTV01000008">
    <property type="protein sequence ID" value="KIH90687.1"/>
    <property type="molecule type" value="Genomic_DNA"/>
</dbReference>
<dbReference type="HOGENOM" id="CLU_000288_172_1_1"/>
<dbReference type="RefSeq" id="XP_040618697.1">
    <property type="nucleotide sequence ID" value="XM_040758608.1"/>
</dbReference>
<dbReference type="GO" id="GO:0005634">
    <property type="term" value="C:nucleus"/>
    <property type="evidence" value="ECO:0007669"/>
    <property type="project" value="TreeGrafter"/>
</dbReference>
<accession>A0A0C2J0M7</accession>
<feature type="compositionally biased region" description="Low complexity" evidence="1">
    <location>
        <begin position="589"/>
        <end position="603"/>
    </location>
</feature>
<dbReference type="SUPFAM" id="SSF56112">
    <property type="entry name" value="Protein kinase-like (PK-like)"/>
    <property type="match status" value="1"/>
</dbReference>
<organism evidence="3 4">
    <name type="scientific">Sporothrix brasiliensis 5110</name>
    <dbReference type="NCBI Taxonomy" id="1398154"/>
    <lineage>
        <taxon>Eukaryota</taxon>
        <taxon>Fungi</taxon>
        <taxon>Dikarya</taxon>
        <taxon>Ascomycota</taxon>
        <taxon>Pezizomycotina</taxon>
        <taxon>Sordariomycetes</taxon>
        <taxon>Sordariomycetidae</taxon>
        <taxon>Ophiostomatales</taxon>
        <taxon>Ophiostomataceae</taxon>
        <taxon>Sporothrix</taxon>
    </lineage>
</organism>
<evidence type="ECO:0000313" key="4">
    <source>
        <dbReference type="Proteomes" id="UP000031575"/>
    </source>
</evidence>
<feature type="region of interest" description="Disordered" evidence="1">
    <location>
        <begin position="577"/>
        <end position="604"/>
    </location>
</feature>
<proteinExistence type="predicted"/>
<feature type="compositionally biased region" description="Low complexity" evidence="1">
    <location>
        <begin position="658"/>
        <end position="674"/>
    </location>
</feature>